<dbReference type="Proteomes" id="UP000000435">
    <property type="component" value="Chromosome"/>
</dbReference>
<name>A0ACA6AV23_EHRCJ</name>
<dbReference type="EMBL" id="CP000107">
    <property type="protein sequence ID" value="AAZ68090.1"/>
    <property type="molecule type" value="Genomic_DNA"/>
</dbReference>
<protein>
    <submittedName>
        <fullName evidence="1">Cation efflux protein</fullName>
    </submittedName>
</protein>
<proteinExistence type="predicted"/>
<accession>A0ACA6AV23</accession>
<keyword evidence="2" id="KW-1185">Reference proteome</keyword>
<organism evidence="1 2">
    <name type="scientific">Ehrlichia canis (strain Jake)</name>
    <dbReference type="NCBI Taxonomy" id="269484"/>
    <lineage>
        <taxon>Bacteria</taxon>
        <taxon>Pseudomonadati</taxon>
        <taxon>Pseudomonadota</taxon>
        <taxon>Alphaproteobacteria</taxon>
        <taxon>Rickettsiales</taxon>
        <taxon>Anaplasmataceae</taxon>
        <taxon>Ehrlichia</taxon>
    </lineage>
</organism>
<evidence type="ECO:0000313" key="1">
    <source>
        <dbReference type="EMBL" id="AAZ68090.1"/>
    </source>
</evidence>
<evidence type="ECO:0000313" key="2">
    <source>
        <dbReference type="Proteomes" id="UP000000435"/>
    </source>
</evidence>
<sequence length="312" mass="34638">MECGYKMSLIHKDKTSSHENKLIYAILIIIITMVTEVIGGIISNSLALLSDAGHMFTDFISLLLSWLAYKVAMKKSDACRSYGYHRFQVVAAFINGLTLFGIAILIILESIKRFVSPEKVCWEIMMSVAVLGLVANVVSFFLLYRKNENNLNLKSAVLHVIGDLLGSVAAIIASVVIMFTSWEIVDPLLSVFVSIIILGGAYRIIKNSGHILLEGTPDNVNPDKIRTSVCENIPGVLDVHHIHIWSLTTDHPIMTMHIKLDKAIVDNSLKYSQVVVSVKKLLSENFNIIHVTIEAEYDNCADDSVMIEIAHN</sequence>
<reference evidence="2" key="1">
    <citation type="journal article" date="2006" name="J. Bacteriol.">
        <title>The genome of the obligately intracellular bacterium Ehrlichia canis reveals themes of complex membrane structure and immune evasion strategies.</title>
        <authorList>
            <person name="Mavromatis K."/>
            <person name="Doyle C.K."/>
            <person name="Lykidis A."/>
            <person name="Ivanova N."/>
            <person name="Francino M.P."/>
            <person name="Chain P."/>
            <person name="Shin M."/>
            <person name="Malfatti S."/>
            <person name="Larimer F."/>
            <person name="Copeland A."/>
            <person name="Detter J.C."/>
            <person name="Land M."/>
            <person name="Richardson P.M."/>
            <person name="Yu X.J."/>
            <person name="Walker D.H."/>
            <person name="McBride J.W."/>
            <person name="Kyrpides N.C."/>
        </authorList>
    </citation>
    <scope>NUCLEOTIDE SEQUENCE [LARGE SCALE GENOMIC DNA]</scope>
    <source>
        <strain evidence="2">Jake</strain>
    </source>
</reference>
<gene>
    <name evidence="1" type="ordered locus">Ecaj_0039</name>
</gene>